<feature type="transmembrane region" description="Helical" evidence="5">
    <location>
        <begin position="360"/>
        <end position="376"/>
    </location>
</feature>
<dbReference type="InterPro" id="IPR001807">
    <property type="entry name" value="ClC"/>
</dbReference>
<dbReference type="PANTHER" id="PTHR43427:SF12">
    <property type="entry name" value="CHLORIDE TRANSPORTER"/>
    <property type="match status" value="1"/>
</dbReference>
<dbReference type="SUPFAM" id="SSF81340">
    <property type="entry name" value="Clc chloride channel"/>
    <property type="match status" value="1"/>
</dbReference>
<feature type="transmembrane region" description="Helical" evidence="5">
    <location>
        <begin position="99"/>
        <end position="117"/>
    </location>
</feature>
<feature type="transmembrane region" description="Helical" evidence="5">
    <location>
        <begin position="123"/>
        <end position="139"/>
    </location>
</feature>
<feature type="transmembrane region" description="Helical" evidence="5">
    <location>
        <begin position="232"/>
        <end position="251"/>
    </location>
</feature>
<protein>
    <submittedName>
        <fullName evidence="6">Chloride channel protein</fullName>
    </submittedName>
</protein>
<feature type="transmembrane region" description="Helical" evidence="5">
    <location>
        <begin position="382"/>
        <end position="404"/>
    </location>
</feature>
<evidence type="ECO:0000256" key="4">
    <source>
        <dbReference type="ARBA" id="ARBA00023136"/>
    </source>
</evidence>
<keyword evidence="3 5" id="KW-1133">Transmembrane helix</keyword>
<evidence type="ECO:0000256" key="5">
    <source>
        <dbReference type="SAM" id="Phobius"/>
    </source>
</evidence>
<name>A0A6L8XSV5_9FIRM</name>
<dbReference type="Pfam" id="PF00654">
    <property type="entry name" value="Voltage_CLC"/>
    <property type="match status" value="1"/>
</dbReference>
<evidence type="ECO:0000313" key="6">
    <source>
        <dbReference type="EMBL" id="MZS88383.1"/>
    </source>
</evidence>
<dbReference type="GO" id="GO:0015108">
    <property type="term" value="F:chloride transmembrane transporter activity"/>
    <property type="evidence" value="ECO:0007669"/>
    <property type="project" value="InterPro"/>
</dbReference>
<keyword evidence="4 5" id="KW-0472">Membrane</keyword>
<comment type="caution">
    <text evidence="6">The sequence shown here is derived from an EMBL/GenBank/DDBJ whole genome shotgun (WGS) entry which is preliminary data.</text>
</comment>
<feature type="transmembrane region" description="Helical" evidence="5">
    <location>
        <begin position="334"/>
        <end position="353"/>
    </location>
</feature>
<dbReference type="EMBL" id="WWVF01000006">
    <property type="protein sequence ID" value="MZS88383.1"/>
    <property type="molecule type" value="Genomic_DNA"/>
</dbReference>
<proteinExistence type="predicted"/>
<evidence type="ECO:0000256" key="1">
    <source>
        <dbReference type="ARBA" id="ARBA00004141"/>
    </source>
</evidence>
<keyword evidence="2 5" id="KW-0812">Transmembrane</keyword>
<dbReference type="InterPro" id="IPR014743">
    <property type="entry name" value="Cl-channel_core"/>
</dbReference>
<dbReference type="PANTHER" id="PTHR43427">
    <property type="entry name" value="CHLORIDE CHANNEL PROTEIN CLC-E"/>
    <property type="match status" value="1"/>
</dbReference>
<dbReference type="Gene3D" id="1.10.3080.10">
    <property type="entry name" value="Clc chloride channel"/>
    <property type="match status" value="1"/>
</dbReference>
<reference evidence="6 7" key="1">
    <citation type="journal article" date="2019" name="Nat. Med.">
        <title>A library of human gut bacterial isolates paired with longitudinal multiomics data enables mechanistic microbiome research.</title>
        <authorList>
            <person name="Poyet M."/>
            <person name="Groussin M."/>
            <person name="Gibbons S.M."/>
            <person name="Avila-Pacheco J."/>
            <person name="Jiang X."/>
            <person name="Kearney S.M."/>
            <person name="Perrotta A.R."/>
            <person name="Berdy B."/>
            <person name="Zhao S."/>
            <person name="Lieberman T.D."/>
            <person name="Swanson P.K."/>
            <person name="Smith M."/>
            <person name="Roesemann S."/>
            <person name="Alexander J.E."/>
            <person name="Rich S.A."/>
            <person name="Livny J."/>
            <person name="Vlamakis H."/>
            <person name="Clish C."/>
            <person name="Bullock K."/>
            <person name="Deik A."/>
            <person name="Scott J."/>
            <person name="Pierce K.A."/>
            <person name="Xavier R.J."/>
            <person name="Alm E.J."/>
        </authorList>
    </citation>
    <scope>NUCLEOTIDE SEQUENCE [LARGE SCALE GENOMIC DNA]</scope>
    <source>
        <strain evidence="6 7">BIOML-A12</strain>
    </source>
</reference>
<feature type="transmembrane region" description="Helical" evidence="5">
    <location>
        <begin position="18"/>
        <end position="37"/>
    </location>
</feature>
<dbReference type="InterPro" id="IPR050368">
    <property type="entry name" value="ClC-type_chloride_channel"/>
</dbReference>
<dbReference type="RefSeq" id="WP_161276431.1">
    <property type="nucleotide sequence ID" value="NZ_JADPFJ010000001.1"/>
</dbReference>
<feature type="transmembrane region" description="Helical" evidence="5">
    <location>
        <begin position="302"/>
        <end position="328"/>
    </location>
</feature>
<organism evidence="6 7">
    <name type="scientific">Blautia wexlerae</name>
    <dbReference type="NCBI Taxonomy" id="418240"/>
    <lineage>
        <taxon>Bacteria</taxon>
        <taxon>Bacillati</taxon>
        <taxon>Bacillota</taxon>
        <taxon>Clostridia</taxon>
        <taxon>Lachnospirales</taxon>
        <taxon>Lachnospiraceae</taxon>
        <taxon>Blautia</taxon>
    </lineage>
</organism>
<evidence type="ECO:0000256" key="2">
    <source>
        <dbReference type="ARBA" id="ARBA00022692"/>
    </source>
</evidence>
<evidence type="ECO:0000313" key="7">
    <source>
        <dbReference type="Proteomes" id="UP000477156"/>
    </source>
</evidence>
<dbReference type="AlphaFoldDB" id="A0A6L8XSV5"/>
<feature type="transmembrane region" description="Helical" evidence="5">
    <location>
        <begin position="193"/>
        <end position="220"/>
    </location>
</feature>
<dbReference type="GO" id="GO:0016020">
    <property type="term" value="C:membrane"/>
    <property type="evidence" value="ECO:0007669"/>
    <property type="project" value="UniProtKB-SubCell"/>
</dbReference>
<feature type="transmembrane region" description="Helical" evidence="5">
    <location>
        <begin position="271"/>
        <end position="290"/>
    </location>
</feature>
<comment type="subcellular location">
    <subcellularLocation>
        <location evidence="1">Membrane</location>
        <topology evidence="1">Multi-pass membrane protein</topology>
    </subcellularLocation>
</comment>
<sequence>MNNTKSPKNVSLKNQLELWLFCALIGAVAGALVWILLKIMAVGTEFLWKWLPGKTSVPYYTILICVAGAAIIGIFRKIFGDYPENLETVMEKVRAEKRYEYKNMLVMMVAALLPLLIGSSVGPEAGLTGIIVGLCYWAGDNLKFAKQNTRNYSQIGAAVSMSVLFHAPLFGIFEVEENSEEDLAALTKGSKLFIYGIALAAGTGIYAGLSALFGAGLSGFPSFDMVEIQRKDYLLMILYILCGLILAYFYQATHKLTGNISNRFPAVVREIFAGLCLGITGSFLPVLMFSGEEQMGTLMKTYTSYLPLALIGIAFFKLLLTNLCIQFGLKGGHFFPVIFAGVCMGYGVAMLTCGPDGGHVVFGAAIVTASLLGGIMKKPLAVTMLLFLCFPVKMFIWIFIAAAVGSKLITLKPEQEPSANYSKQ</sequence>
<dbReference type="CDD" id="cd00400">
    <property type="entry name" value="Voltage_gated_ClC"/>
    <property type="match status" value="1"/>
</dbReference>
<gene>
    <name evidence="6" type="ORF">GT712_04560</name>
</gene>
<accession>A0A6L8XSV5</accession>
<dbReference type="Proteomes" id="UP000477156">
    <property type="component" value="Unassembled WGS sequence"/>
</dbReference>
<evidence type="ECO:0000256" key="3">
    <source>
        <dbReference type="ARBA" id="ARBA00022989"/>
    </source>
</evidence>
<feature type="transmembrane region" description="Helical" evidence="5">
    <location>
        <begin position="57"/>
        <end position="79"/>
    </location>
</feature>